<organism evidence="1">
    <name type="scientific">marine sediment metagenome</name>
    <dbReference type="NCBI Taxonomy" id="412755"/>
    <lineage>
        <taxon>unclassified sequences</taxon>
        <taxon>metagenomes</taxon>
        <taxon>ecological metagenomes</taxon>
    </lineage>
</organism>
<gene>
    <name evidence="1" type="ORF">LCGC14_1377000</name>
</gene>
<protein>
    <submittedName>
        <fullName evidence="1">Uncharacterized protein</fullName>
    </submittedName>
</protein>
<sequence length="65" mass="7617">MAENERCSVIREVGGDQSSQYSQADHHEWRFLRQGIVYKDAPTSHAVHDVYYCIFCLKLNTRKVE</sequence>
<reference evidence="1" key="1">
    <citation type="journal article" date="2015" name="Nature">
        <title>Complex archaea that bridge the gap between prokaryotes and eukaryotes.</title>
        <authorList>
            <person name="Spang A."/>
            <person name="Saw J.H."/>
            <person name="Jorgensen S.L."/>
            <person name="Zaremba-Niedzwiedzka K."/>
            <person name="Martijn J."/>
            <person name="Lind A.E."/>
            <person name="van Eijk R."/>
            <person name="Schleper C."/>
            <person name="Guy L."/>
            <person name="Ettema T.J."/>
        </authorList>
    </citation>
    <scope>NUCLEOTIDE SEQUENCE</scope>
</reference>
<proteinExistence type="predicted"/>
<accession>A0A0F9K448</accession>
<dbReference type="EMBL" id="LAZR01008754">
    <property type="protein sequence ID" value="KKM76748.1"/>
    <property type="molecule type" value="Genomic_DNA"/>
</dbReference>
<name>A0A0F9K448_9ZZZZ</name>
<comment type="caution">
    <text evidence="1">The sequence shown here is derived from an EMBL/GenBank/DDBJ whole genome shotgun (WGS) entry which is preliminary data.</text>
</comment>
<dbReference type="AlphaFoldDB" id="A0A0F9K448"/>
<evidence type="ECO:0000313" key="1">
    <source>
        <dbReference type="EMBL" id="KKM76748.1"/>
    </source>
</evidence>